<proteinExistence type="predicted"/>
<organism evidence="1 2">
    <name type="scientific">Amborella trichopoda</name>
    <dbReference type="NCBI Taxonomy" id="13333"/>
    <lineage>
        <taxon>Eukaryota</taxon>
        <taxon>Viridiplantae</taxon>
        <taxon>Streptophyta</taxon>
        <taxon>Embryophyta</taxon>
        <taxon>Tracheophyta</taxon>
        <taxon>Spermatophyta</taxon>
        <taxon>Magnoliopsida</taxon>
        <taxon>Amborellales</taxon>
        <taxon>Amborellaceae</taxon>
        <taxon>Amborella</taxon>
    </lineage>
</organism>
<name>U5D9C6_AMBTC</name>
<evidence type="ECO:0000313" key="1">
    <source>
        <dbReference type="EMBL" id="ERN19079.1"/>
    </source>
</evidence>
<dbReference type="AlphaFoldDB" id="U5D9C6"/>
<keyword evidence="2" id="KW-1185">Reference proteome</keyword>
<dbReference type="EMBL" id="KI392075">
    <property type="protein sequence ID" value="ERN19079.1"/>
    <property type="molecule type" value="Genomic_DNA"/>
</dbReference>
<sequence length="129" mass="15100">MELLIIQCTRNAIVNNWRKGTAPFYYPHNFVTEIQSTRRRVQAISDGRLRYQLEVEQEEGTSSNDSIEHWQDPRLTFSSMEEEEDDITAIDEPVRKLKSWLLNQNPKRQSAFIGRDGWSGENHSCKESL</sequence>
<gene>
    <name evidence="1" type="ORF">AMTR_s00061p00112090</name>
</gene>
<evidence type="ECO:0000313" key="2">
    <source>
        <dbReference type="Proteomes" id="UP000017836"/>
    </source>
</evidence>
<accession>U5D9C6</accession>
<dbReference type="HOGENOM" id="CLU_1951684_0_0_1"/>
<protein>
    <submittedName>
        <fullName evidence="1">Uncharacterized protein</fullName>
    </submittedName>
</protein>
<dbReference type="Gramene" id="ERN19079">
    <property type="protein sequence ID" value="ERN19079"/>
    <property type="gene ID" value="AMTR_s00061p00112090"/>
</dbReference>
<dbReference type="Proteomes" id="UP000017836">
    <property type="component" value="Unassembled WGS sequence"/>
</dbReference>
<reference evidence="2" key="1">
    <citation type="journal article" date="2013" name="Science">
        <title>The Amborella genome and the evolution of flowering plants.</title>
        <authorList>
            <consortium name="Amborella Genome Project"/>
        </authorList>
    </citation>
    <scope>NUCLEOTIDE SEQUENCE [LARGE SCALE GENOMIC DNA]</scope>
</reference>